<keyword evidence="2" id="KW-0812">Transmembrane</keyword>
<organism evidence="3 4">
    <name type="scientific">Hoeflea poritis</name>
    <dbReference type="NCBI Taxonomy" id="2993659"/>
    <lineage>
        <taxon>Bacteria</taxon>
        <taxon>Pseudomonadati</taxon>
        <taxon>Pseudomonadota</taxon>
        <taxon>Alphaproteobacteria</taxon>
        <taxon>Hyphomicrobiales</taxon>
        <taxon>Rhizobiaceae</taxon>
        <taxon>Hoeflea</taxon>
    </lineage>
</organism>
<dbReference type="Proteomes" id="UP001148313">
    <property type="component" value="Unassembled WGS sequence"/>
</dbReference>
<keyword evidence="1" id="KW-0175">Coiled coil</keyword>
<feature type="coiled-coil region" evidence="1">
    <location>
        <begin position="61"/>
        <end position="88"/>
    </location>
</feature>
<feature type="transmembrane region" description="Helical" evidence="2">
    <location>
        <begin position="20"/>
        <end position="42"/>
    </location>
</feature>
<name>A0ABT4VQR2_9HYPH</name>
<dbReference type="RefSeq" id="WP_271090814.1">
    <property type="nucleotide sequence ID" value="NZ_JAPJZH010000010.1"/>
</dbReference>
<evidence type="ECO:0000313" key="4">
    <source>
        <dbReference type="Proteomes" id="UP001148313"/>
    </source>
</evidence>
<dbReference type="EMBL" id="JAPJZH010000010">
    <property type="protein sequence ID" value="MDA4847016.1"/>
    <property type="molecule type" value="Genomic_DNA"/>
</dbReference>
<evidence type="ECO:0000256" key="2">
    <source>
        <dbReference type="SAM" id="Phobius"/>
    </source>
</evidence>
<proteinExistence type="predicted"/>
<gene>
    <name evidence="3" type="ORF">OOZ53_16775</name>
</gene>
<protein>
    <submittedName>
        <fullName evidence="3">Uncharacterized protein</fullName>
    </submittedName>
</protein>
<comment type="caution">
    <text evidence="3">The sequence shown here is derived from an EMBL/GenBank/DDBJ whole genome shotgun (WGS) entry which is preliminary data.</text>
</comment>
<keyword evidence="2" id="KW-1133">Transmembrane helix</keyword>
<evidence type="ECO:0000256" key="1">
    <source>
        <dbReference type="SAM" id="Coils"/>
    </source>
</evidence>
<keyword evidence="4" id="KW-1185">Reference proteome</keyword>
<sequence>MNPIWKERLLRGAAATWSVLRPLLNATLLLAAIAAIAGLTLVNSTRSLVDDTMTEVKSGVLHEIDEDAKRLFQEIDAAYAEFERLEQQVAGILGDPQSLLDSQTKEDIRAVRDDLSRIAGDLDRISTGQFDISQKTLEKLAVSLVRTYGEIRGCTTQRPANP</sequence>
<accession>A0ABT4VQR2</accession>
<keyword evidence="2" id="KW-0472">Membrane</keyword>
<evidence type="ECO:0000313" key="3">
    <source>
        <dbReference type="EMBL" id="MDA4847016.1"/>
    </source>
</evidence>
<reference evidence="3" key="1">
    <citation type="submission" date="2022-11" db="EMBL/GenBank/DDBJ databases">
        <title>Hoeflea poritis sp. nov., isolated from scleractinian coral Porites lutea.</title>
        <authorList>
            <person name="Zhang G."/>
            <person name="Wei Q."/>
            <person name="Cai L."/>
        </authorList>
    </citation>
    <scope>NUCLEOTIDE SEQUENCE</scope>
    <source>
        <strain evidence="3">E7-10</strain>
    </source>
</reference>